<gene>
    <name evidence="2" type="ORF">BTMF_LOCUS5114</name>
</gene>
<sequence length="358" mass="38306">AVGQLPDQRAGGQHGDRHAGHAEDVAADRGGGMAQALERLDEADAGQQVQQGDEHAPRDQEAAEDVDRRQRDGQHAHGLAQAGLGERGGQHGAHDDDRRDGVGHGHQRRVQRGRDGPHHVVAHVDGQHEDDEVDDGVRDDVHGFFSSHVRLLLRDLAVLRDAAGGDDVVLEVDLQRALLGQHELEEVEHVARVQRRGVGSHQRGEVRFADDGHAVLDHRLVGFGQRAVAAHAIRALAGGDVDDDAAGLHGLDHVLGDEGRRGTARDQRGADDDVGQRHALGDLGLLAREPARGHRARIAAHALGGVLLFLGLVRHVDELAAQRFDLLLDAGANVRGLDDRAQALGRGDGLQARDAHAE</sequence>
<feature type="compositionally biased region" description="Basic and acidic residues" evidence="1">
    <location>
        <begin position="52"/>
        <end position="75"/>
    </location>
</feature>
<proteinExistence type="predicted"/>
<feature type="compositionally biased region" description="Basic and acidic residues" evidence="1">
    <location>
        <begin position="14"/>
        <end position="27"/>
    </location>
</feature>
<feature type="compositionally biased region" description="Basic and acidic residues" evidence="1">
    <location>
        <begin position="88"/>
        <end position="103"/>
    </location>
</feature>
<feature type="region of interest" description="Disordered" evidence="1">
    <location>
        <begin position="1"/>
        <end position="117"/>
    </location>
</feature>
<accession>A0A0R3QHI3</accession>
<evidence type="ECO:0000313" key="2">
    <source>
        <dbReference type="EMBL" id="VDO17697.1"/>
    </source>
</evidence>
<dbReference type="EMBL" id="UZAG01005357">
    <property type="protein sequence ID" value="VDO17697.1"/>
    <property type="molecule type" value="Genomic_DNA"/>
</dbReference>
<evidence type="ECO:0000256" key="1">
    <source>
        <dbReference type="SAM" id="MobiDB-lite"/>
    </source>
</evidence>
<protein>
    <submittedName>
        <fullName evidence="4">Chromosomal replication initiator protein</fullName>
    </submittedName>
</protein>
<dbReference type="AlphaFoldDB" id="A0A0R3QHI3"/>
<reference evidence="4" key="1">
    <citation type="submission" date="2017-02" db="UniProtKB">
        <authorList>
            <consortium name="WormBaseParasite"/>
        </authorList>
    </citation>
    <scope>IDENTIFICATION</scope>
</reference>
<evidence type="ECO:0000313" key="3">
    <source>
        <dbReference type="Proteomes" id="UP000280834"/>
    </source>
</evidence>
<dbReference type="Proteomes" id="UP000280834">
    <property type="component" value="Unassembled WGS sequence"/>
</dbReference>
<organism evidence="4">
    <name type="scientific">Brugia timori</name>
    <dbReference type="NCBI Taxonomy" id="42155"/>
    <lineage>
        <taxon>Eukaryota</taxon>
        <taxon>Metazoa</taxon>
        <taxon>Ecdysozoa</taxon>
        <taxon>Nematoda</taxon>
        <taxon>Chromadorea</taxon>
        <taxon>Rhabditida</taxon>
        <taxon>Spirurina</taxon>
        <taxon>Spiruromorpha</taxon>
        <taxon>Filarioidea</taxon>
        <taxon>Onchocercidae</taxon>
        <taxon>Brugia</taxon>
    </lineage>
</organism>
<dbReference type="WBParaSite" id="BTMF_0000584801-mRNA-1">
    <property type="protein sequence ID" value="BTMF_0000584801-mRNA-1"/>
    <property type="gene ID" value="BTMF_0000584801"/>
</dbReference>
<evidence type="ECO:0000313" key="4">
    <source>
        <dbReference type="WBParaSite" id="BTMF_0000584801-mRNA-1"/>
    </source>
</evidence>
<keyword evidence="3" id="KW-1185">Reference proteome</keyword>
<name>A0A0R3QHI3_9BILA</name>
<reference evidence="2 3" key="2">
    <citation type="submission" date="2018-11" db="EMBL/GenBank/DDBJ databases">
        <authorList>
            <consortium name="Pathogen Informatics"/>
        </authorList>
    </citation>
    <scope>NUCLEOTIDE SEQUENCE [LARGE SCALE GENOMIC DNA]</scope>
</reference>